<evidence type="ECO:0000313" key="4">
    <source>
        <dbReference type="Proteomes" id="UP001606302"/>
    </source>
</evidence>
<feature type="transmembrane region" description="Helical" evidence="2">
    <location>
        <begin position="201"/>
        <end position="221"/>
    </location>
</feature>
<feature type="transmembrane region" description="Helical" evidence="2">
    <location>
        <begin position="316"/>
        <end position="334"/>
    </location>
</feature>
<feature type="compositionally biased region" description="Basic and acidic residues" evidence="1">
    <location>
        <begin position="348"/>
        <end position="366"/>
    </location>
</feature>
<dbReference type="Proteomes" id="UP001606302">
    <property type="component" value="Unassembled WGS sequence"/>
</dbReference>
<reference evidence="3 4" key="1">
    <citation type="submission" date="2024-08" db="EMBL/GenBank/DDBJ databases">
        <authorList>
            <person name="Lu H."/>
        </authorList>
    </citation>
    <scope>NUCLEOTIDE SEQUENCE [LARGE SCALE GENOMIC DNA]</scope>
    <source>
        <strain evidence="3 4">DXS20W</strain>
    </source>
</reference>
<dbReference type="EMBL" id="JBIGHX010000007">
    <property type="protein sequence ID" value="MFG6463678.1"/>
    <property type="molecule type" value="Genomic_DNA"/>
</dbReference>
<protein>
    <submittedName>
        <fullName evidence="3">Uncharacterized protein</fullName>
    </submittedName>
</protein>
<gene>
    <name evidence="3" type="ORF">ACG04Q_19040</name>
</gene>
<evidence type="ECO:0000313" key="3">
    <source>
        <dbReference type="EMBL" id="MFG6463678.1"/>
    </source>
</evidence>
<accession>A0ABW7GNZ5</accession>
<evidence type="ECO:0000256" key="1">
    <source>
        <dbReference type="SAM" id="MobiDB-lite"/>
    </source>
</evidence>
<comment type="caution">
    <text evidence="3">The sequence shown here is derived from an EMBL/GenBank/DDBJ whole genome shotgun (WGS) entry which is preliminary data.</text>
</comment>
<keyword evidence="4" id="KW-1185">Reference proteome</keyword>
<evidence type="ECO:0000256" key="2">
    <source>
        <dbReference type="SAM" id="Phobius"/>
    </source>
</evidence>
<feature type="compositionally biased region" description="Low complexity" evidence="1">
    <location>
        <begin position="368"/>
        <end position="388"/>
    </location>
</feature>
<dbReference type="RefSeq" id="WP_394512852.1">
    <property type="nucleotide sequence ID" value="NZ_JBIGHX010000007.1"/>
</dbReference>
<organism evidence="3 4">
    <name type="scientific">Pelomonas lactea</name>
    <dbReference type="NCBI Taxonomy" id="3299030"/>
    <lineage>
        <taxon>Bacteria</taxon>
        <taxon>Pseudomonadati</taxon>
        <taxon>Pseudomonadota</taxon>
        <taxon>Betaproteobacteria</taxon>
        <taxon>Burkholderiales</taxon>
        <taxon>Sphaerotilaceae</taxon>
        <taxon>Roseateles</taxon>
    </lineage>
</organism>
<keyword evidence="2" id="KW-0472">Membrane</keyword>
<sequence length="419" mass="45435">MFNSETLEVAIGMAFLFLLMSLICTGIKEWIEGIFKWRAMDLERGMRTLLDDEGGQLTAHVYAHPLVSSLYQGGYDPAHLAVNRLTNWVPGVSRARQMPWSLRRNLPSYIPAGHFARALIDLVARGPASASSEAAPHAPLTLAQLRERAAELQSPFLRRAVLSAIDHSGGDLAQLTQNLQNWFDGAMDRASGWYKRRTQTVLFALGLAAAAALNVDAIYVMGRLTVDKTLRETVVTAAAQVKPPEPGASAASGIAAAQRAREELEKVGMPMGWRGGNLDAKNPADWSVADLTPVQMCRIEDVKRCTPTGYAHVRVAFGWLMTAFAVMLGAPFWFDLLNKFMVIRSTVKPREKSREEGSEDRADPSKDAVGAAVATVAAAAAPHASTDSPAPPAPVPGAPPDFVPHTWRDGRTNPQEIPL</sequence>
<feature type="compositionally biased region" description="Pro residues" evidence="1">
    <location>
        <begin position="389"/>
        <end position="402"/>
    </location>
</feature>
<name>A0ABW7GNZ5_9BURK</name>
<feature type="region of interest" description="Disordered" evidence="1">
    <location>
        <begin position="348"/>
        <end position="419"/>
    </location>
</feature>
<keyword evidence="2" id="KW-0812">Transmembrane</keyword>
<proteinExistence type="predicted"/>
<keyword evidence="2" id="KW-1133">Transmembrane helix</keyword>
<feature type="transmembrane region" description="Helical" evidence="2">
    <location>
        <begin position="6"/>
        <end position="27"/>
    </location>
</feature>